<proteinExistence type="predicted"/>
<dbReference type="AlphaFoldDB" id="A0A517U5N8"/>
<dbReference type="OrthoDB" id="236788at2"/>
<reference evidence="3 4" key="1">
    <citation type="submission" date="2019-02" db="EMBL/GenBank/DDBJ databases">
        <title>Deep-cultivation of Planctomycetes and their phenomic and genomic characterization uncovers novel biology.</title>
        <authorList>
            <person name="Wiegand S."/>
            <person name="Jogler M."/>
            <person name="Boedeker C."/>
            <person name="Pinto D."/>
            <person name="Vollmers J."/>
            <person name="Rivas-Marin E."/>
            <person name="Kohn T."/>
            <person name="Peeters S.H."/>
            <person name="Heuer A."/>
            <person name="Rast P."/>
            <person name="Oberbeckmann S."/>
            <person name="Bunk B."/>
            <person name="Jeske O."/>
            <person name="Meyerdierks A."/>
            <person name="Storesund J.E."/>
            <person name="Kallscheuer N."/>
            <person name="Luecker S."/>
            <person name="Lage O.M."/>
            <person name="Pohl T."/>
            <person name="Merkel B.J."/>
            <person name="Hornburger P."/>
            <person name="Mueller R.-W."/>
            <person name="Bruemmer F."/>
            <person name="Labrenz M."/>
            <person name="Spormann A.M."/>
            <person name="Op den Camp H."/>
            <person name="Overmann J."/>
            <person name="Amann R."/>
            <person name="Jetten M.S.M."/>
            <person name="Mascher T."/>
            <person name="Medema M.H."/>
            <person name="Devos D.P."/>
            <person name="Kaster A.-K."/>
            <person name="Ovreas L."/>
            <person name="Rohde M."/>
            <person name="Galperin M.Y."/>
            <person name="Jogler C."/>
        </authorList>
    </citation>
    <scope>NUCLEOTIDE SEQUENCE [LARGE SCALE GENOMIC DNA]</scope>
    <source>
        <strain evidence="3 4">I41</strain>
    </source>
</reference>
<keyword evidence="3" id="KW-0645">Protease</keyword>
<dbReference type="EC" id="3.4.16.4" evidence="3"/>
<dbReference type="EMBL" id="CP036339">
    <property type="protein sequence ID" value="QDT75923.1"/>
    <property type="molecule type" value="Genomic_DNA"/>
</dbReference>
<dbReference type="Gene3D" id="3.40.710.10">
    <property type="entry name" value="DD-peptidase/beta-lactamase superfamily"/>
    <property type="match status" value="1"/>
</dbReference>
<dbReference type="Pfam" id="PF00144">
    <property type="entry name" value="Beta-lactamase"/>
    <property type="match status" value="1"/>
</dbReference>
<dbReference type="SUPFAM" id="SSF56601">
    <property type="entry name" value="beta-lactamase/transpeptidase-like"/>
    <property type="match status" value="1"/>
</dbReference>
<dbReference type="PANTHER" id="PTHR43283">
    <property type="entry name" value="BETA-LACTAMASE-RELATED"/>
    <property type="match status" value="1"/>
</dbReference>
<evidence type="ECO:0000313" key="4">
    <source>
        <dbReference type="Proteomes" id="UP000317909"/>
    </source>
</evidence>
<keyword evidence="3" id="KW-0378">Hydrolase</keyword>
<evidence type="ECO:0000313" key="3">
    <source>
        <dbReference type="EMBL" id="QDT75923.1"/>
    </source>
</evidence>
<keyword evidence="4" id="KW-1185">Reference proteome</keyword>
<evidence type="ECO:0000256" key="1">
    <source>
        <dbReference type="SAM" id="SignalP"/>
    </source>
</evidence>
<dbReference type="InterPro" id="IPR050789">
    <property type="entry name" value="Diverse_Enzym_Activities"/>
</dbReference>
<sequence precursor="true">MTPPHSSFGFRHSSFACLLTACVLALASPAQAAYDFTGLTALANGALAGQNVGTPVPGFEIRLLKHGVPIYHEVFGDWSLNRPANVDSSTKTISGALMMSVADSADGGFSLDSHLADFLPEYNVPGFRDITIRQAFSHTSGIAGDEQALVLYQKNITLRQAAAIIKQTPLAYTPGSAFSYGGLSMQVAGAAAEVATGQNYIDLFAERLATPLGMTSTRFVLASDTNPRIAGGVESTASDYSRFMDMLANDGVDRVTGVRILSSAAVNEMFTRQTNDSQPIINSPADNNYYGVGIWVNQLAQAGPSAEALAAGARGFHSWIDRRNDLVFTFATDLSHFANVEVLSSMMHAEILSAVPAADFDFDGDVDAADFSIWQTAYGATAQGDANNDGQTDGADFLEWQRRFTLPTNTAAAQSRAASVPEPASAALALYAAAAMALLALRHSPAYRTGESSTARP</sequence>
<feature type="chain" id="PRO_5021944072" evidence="1">
    <location>
        <begin position="33"/>
        <end position="457"/>
    </location>
</feature>
<dbReference type="PANTHER" id="PTHR43283:SF3">
    <property type="entry name" value="BETA-LACTAMASE FAMILY PROTEIN (AFU_ORTHOLOGUE AFUA_5G07500)"/>
    <property type="match status" value="1"/>
</dbReference>
<dbReference type="InterPro" id="IPR001466">
    <property type="entry name" value="Beta-lactam-related"/>
</dbReference>
<dbReference type="GO" id="GO:0009002">
    <property type="term" value="F:serine-type D-Ala-D-Ala carboxypeptidase activity"/>
    <property type="evidence" value="ECO:0007669"/>
    <property type="project" value="UniProtKB-EC"/>
</dbReference>
<name>A0A517U5N8_9BACT</name>
<organism evidence="3 4">
    <name type="scientific">Lacipirellula limnantheis</name>
    <dbReference type="NCBI Taxonomy" id="2528024"/>
    <lineage>
        <taxon>Bacteria</taxon>
        <taxon>Pseudomonadati</taxon>
        <taxon>Planctomycetota</taxon>
        <taxon>Planctomycetia</taxon>
        <taxon>Pirellulales</taxon>
        <taxon>Lacipirellulaceae</taxon>
        <taxon>Lacipirellula</taxon>
    </lineage>
</organism>
<dbReference type="RefSeq" id="WP_145435688.1">
    <property type="nucleotide sequence ID" value="NZ_CP036339.1"/>
</dbReference>
<feature type="domain" description="Beta-lactamase-related" evidence="2">
    <location>
        <begin position="56"/>
        <end position="336"/>
    </location>
</feature>
<accession>A0A517U5N8</accession>
<dbReference type="KEGG" id="llh:I41_51680"/>
<evidence type="ECO:0000259" key="2">
    <source>
        <dbReference type="Pfam" id="PF00144"/>
    </source>
</evidence>
<gene>
    <name evidence="3" type="ORF">I41_51680</name>
</gene>
<keyword evidence="1" id="KW-0732">Signal</keyword>
<protein>
    <submittedName>
        <fullName evidence="3">D-alanyl-D-alanine carboxypeptidase</fullName>
        <ecNumber evidence="3">3.4.16.4</ecNumber>
    </submittedName>
</protein>
<keyword evidence="3" id="KW-0121">Carboxypeptidase</keyword>
<dbReference type="InterPro" id="IPR012338">
    <property type="entry name" value="Beta-lactam/transpept-like"/>
</dbReference>
<dbReference type="Proteomes" id="UP000317909">
    <property type="component" value="Chromosome"/>
</dbReference>
<feature type="signal peptide" evidence="1">
    <location>
        <begin position="1"/>
        <end position="32"/>
    </location>
</feature>